<sequence>LNPVQTVVDNLVVAFVKALERKFLGGQRGVFLTPCKPRSAECKGAEERESVPGHHGGRVGEQK</sequence>
<gene>
    <name evidence="2" type="ORF">P7K49_005629</name>
</gene>
<accession>A0ABQ9W036</accession>
<organism evidence="2 3">
    <name type="scientific">Saguinus oedipus</name>
    <name type="common">Cotton-top tamarin</name>
    <name type="synonym">Oedipomidas oedipus</name>
    <dbReference type="NCBI Taxonomy" id="9490"/>
    <lineage>
        <taxon>Eukaryota</taxon>
        <taxon>Metazoa</taxon>
        <taxon>Chordata</taxon>
        <taxon>Craniata</taxon>
        <taxon>Vertebrata</taxon>
        <taxon>Euteleostomi</taxon>
        <taxon>Mammalia</taxon>
        <taxon>Eutheria</taxon>
        <taxon>Euarchontoglires</taxon>
        <taxon>Primates</taxon>
        <taxon>Haplorrhini</taxon>
        <taxon>Platyrrhini</taxon>
        <taxon>Cebidae</taxon>
        <taxon>Callitrichinae</taxon>
        <taxon>Saguinus</taxon>
    </lineage>
</organism>
<name>A0ABQ9W036_SAGOE</name>
<evidence type="ECO:0000313" key="3">
    <source>
        <dbReference type="Proteomes" id="UP001266305"/>
    </source>
</evidence>
<evidence type="ECO:0000256" key="1">
    <source>
        <dbReference type="SAM" id="MobiDB-lite"/>
    </source>
</evidence>
<evidence type="ECO:0000313" key="2">
    <source>
        <dbReference type="EMBL" id="KAK2115004.1"/>
    </source>
</evidence>
<reference evidence="2 3" key="1">
    <citation type="submission" date="2023-05" db="EMBL/GenBank/DDBJ databases">
        <title>B98-5 Cell Line De Novo Hybrid Assembly: An Optical Mapping Approach.</title>
        <authorList>
            <person name="Kananen K."/>
            <person name="Auerbach J.A."/>
            <person name="Kautto E."/>
            <person name="Blachly J.S."/>
        </authorList>
    </citation>
    <scope>NUCLEOTIDE SEQUENCE [LARGE SCALE GENOMIC DNA]</scope>
    <source>
        <strain evidence="2">B95-8</strain>
        <tissue evidence="2">Cell line</tissue>
    </source>
</reference>
<keyword evidence="3" id="KW-1185">Reference proteome</keyword>
<protein>
    <submittedName>
        <fullName evidence="2">Uncharacterized protein</fullName>
    </submittedName>
</protein>
<dbReference type="Proteomes" id="UP001266305">
    <property type="component" value="Unassembled WGS sequence"/>
</dbReference>
<feature type="region of interest" description="Disordered" evidence="1">
    <location>
        <begin position="42"/>
        <end position="63"/>
    </location>
</feature>
<proteinExistence type="predicted"/>
<dbReference type="EMBL" id="JASSZA010000003">
    <property type="protein sequence ID" value="KAK2115004.1"/>
    <property type="molecule type" value="Genomic_DNA"/>
</dbReference>
<feature type="non-terminal residue" evidence="2">
    <location>
        <position position="1"/>
    </location>
</feature>
<comment type="caution">
    <text evidence="2">The sequence shown here is derived from an EMBL/GenBank/DDBJ whole genome shotgun (WGS) entry which is preliminary data.</text>
</comment>